<name>A0A364LFS5_9GAMM</name>
<protein>
    <submittedName>
        <fullName evidence="1">Uncharacterized protein</fullName>
    </submittedName>
</protein>
<dbReference type="EMBL" id="MVJN01000013">
    <property type="protein sequence ID" value="RAP34929.1"/>
    <property type="molecule type" value="Genomic_DNA"/>
</dbReference>
<evidence type="ECO:0000313" key="2">
    <source>
        <dbReference type="Proteomes" id="UP000249458"/>
    </source>
</evidence>
<evidence type="ECO:0000313" key="1">
    <source>
        <dbReference type="EMBL" id="RAP34929.1"/>
    </source>
</evidence>
<comment type="caution">
    <text evidence="1">The sequence shown here is derived from an EMBL/GenBank/DDBJ whole genome shotgun (WGS) entry which is preliminary data.</text>
</comment>
<gene>
    <name evidence="1" type="ORF">B1207_14665</name>
</gene>
<dbReference type="AlphaFoldDB" id="A0A364LFS5"/>
<proteinExistence type="predicted"/>
<dbReference type="Proteomes" id="UP000249458">
    <property type="component" value="Unassembled WGS sequence"/>
</dbReference>
<organism evidence="1 2">
    <name type="scientific">Legionella quinlivanii</name>
    <dbReference type="NCBI Taxonomy" id="45073"/>
    <lineage>
        <taxon>Bacteria</taxon>
        <taxon>Pseudomonadati</taxon>
        <taxon>Pseudomonadota</taxon>
        <taxon>Gammaproteobacteria</taxon>
        <taxon>Legionellales</taxon>
        <taxon>Legionellaceae</taxon>
        <taxon>Legionella</taxon>
    </lineage>
</organism>
<sequence length="388" mass="44119">MNLGIVSKFFMLEAFKPQFKKRHLIFKFMRIITLFVCFIQCVYSETTDNIKKIYCPSKIICLKNDDLSSCSHNSKNSSLWDHITYTSQPNRIFVGEYKFYLVDAPYHASFIDVSEATQNNMIVCQYMNENYREPLGIIAIPEPNFEAYKANLTKWGINSERARCFSEYPEDCPMKEADSLAIFNNFDFSMRISVNDSSIPIYFDKGDRGYYTVRYEDIVSNCYAGNLCKLDFSTPSDGVIGSVIVDIDNAMRIKQIIYPETPIAAITQNLPFNSIKIQRTSEKEPFIGINNQINSDLLITINGKINLTLTSRKMAKIGNNLVLSACGGYQKCTINIGIQSEQPNVGAITVDARDNIKILKVVSTRSSQIIVRQIESSNSIEVNYPYLK</sequence>
<accession>A0A364LFS5</accession>
<reference evidence="1 2" key="1">
    <citation type="submission" date="2017-02" db="EMBL/GenBank/DDBJ databases">
        <title>Legionella quilivanii strain from human: case report and whole genome sequencing analysis.</title>
        <authorList>
            <person name="Lalancette C."/>
            <person name="Leduc J.-M."/>
            <person name="Levesque S."/>
            <person name="Fournier E."/>
            <person name="Saoud J."/>
            <person name="Faucher S.P."/>
            <person name="Bernard K."/>
            <person name="Martineau C."/>
            <person name="Longtin J."/>
        </authorList>
    </citation>
    <scope>NUCLEOTIDE SEQUENCE [LARGE SCALE GENOMIC DNA]</scope>
    <source>
        <strain evidence="1 2">ID143958</strain>
    </source>
</reference>